<comment type="caution">
    <text evidence="7">Lacks conserved residue(s) required for the propagation of feature annotation.</text>
</comment>
<evidence type="ECO:0000313" key="9">
    <source>
        <dbReference type="Proteomes" id="UP000178925"/>
    </source>
</evidence>
<dbReference type="PANTHER" id="PTHR23417">
    <property type="entry name" value="3-DEOXY-D-MANNO-OCTULOSONIC-ACID TRANSFERASE/TRNA GUANINE-N 7 - -METHYLTRANSFERASE"/>
    <property type="match status" value="1"/>
</dbReference>
<feature type="binding site" evidence="7">
    <location>
        <begin position="221"/>
        <end position="224"/>
    </location>
    <ligand>
        <name>substrate</name>
    </ligand>
</feature>
<dbReference type="PANTHER" id="PTHR23417:SF14">
    <property type="entry name" value="PENTACOTRIPEPTIDE-REPEAT REGION OF PRORP DOMAIN-CONTAINING PROTEIN"/>
    <property type="match status" value="1"/>
</dbReference>
<proteinExistence type="inferred from homology"/>
<dbReference type="InterPro" id="IPR003358">
    <property type="entry name" value="tRNA_(Gua-N-7)_MeTrfase_Trmb"/>
</dbReference>
<dbReference type="Gene3D" id="3.40.50.150">
    <property type="entry name" value="Vaccinia Virus protein VP39"/>
    <property type="match status" value="1"/>
</dbReference>
<accession>A0A1F5SME1</accession>
<keyword evidence="5 7" id="KW-0949">S-adenosyl-L-methionine</keyword>
<comment type="caution">
    <text evidence="8">The sequence shown here is derived from an EMBL/GenBank/DDBJ whole genome shotgun (WGS) entry which is preliminary data.</text>
</comment>
<evidence type="ECO:0000256" key="2">
    <source>
        <dbReference type="ARBA" id="ARBA00003015"/>
    </source>
</evidence>
<gene>
    <name evidence="7" type="primary">trmB</name>
    <name evidence="8" type="ORF">A2242_01175</name>
</gene>
<keyword evidence="6 7" id="KW-0819">tRNA processing</keyword>
<feature type="binding site" evidence="7">
    <location>
        <position position="162"/>
    </location>
    <ligand>
        <name>substrate</name>
    </ligand>
</feature>
<dbReference type="Proteomes" id="UP000178925">
    <property type="component" value="Unassembled WGS sequence"/>
</dbReference>
<evidence type="ECO:0000256" key="7">
    <source>
        <dbReference type="HAMAP-Rule" id="MF_01057"/>
    </source>
</evidence>
<sequence>MPRKKYQKISELKTFANVLQPAKPKRINWHAIFSNDRPLILELGCGSGVYTRELAKLFLKKNFVGVDTKGARLWQGAKIALADNLTNVHFLRARVENIESYFALLPLAKGEAGRGSVSQIWLTFPDPFPKKRQAKHRLTAPKFLEMYKKILAPGGELHLKTDDLNLLNYSVETLINAGFRVTEIINNLYVFPVLSFPPALPRGRRKRESRKKTNEILYIQTVYEKKHLAQGKQIHYLKAMR</sequence>
<dbReference type="AlphaFoldDB" id="A0A1F5SME1"/>
<evidence type="ECO:0000256" key="1">
    <source>
        <dbReference type="ARBA" id="ARBA00000142"/>
    </source>
</evidence>
<dbReference type="HAMAP" id="MF_01057">
    <property type="entry name" value="tRNA_methyltr_TrmB"/>
    <property type="match status" value="1"/>
</dbReference>
<evidence type="ECO:0000313" key="8">
    <source>
        <dbReference type="EMBL" id="OGF27862.1"/>
    </source>
</evidence>
<reference evidence="8 9" key="1">
    <citation type="journal article" date="2016" name="Nat. Commun.">
        <title>Thousands of microbial genomes shed light on interconnected biogeochemical processes in an aquifer system.</title>
        <authorList>
            <person name="Anantharaman K."/>
            <person name="Brown C.T."/>
            <person name="Hug L.A."/>
            <person name="Sharon I."/>
            <person name="Castelle C.J."/>
            <person name="Probst A.J."/>
            <person name="Thomas B.C."/>
            <person name="Singh A."/>
            <person name="Wilkins M.J."/>
            <person name="Karaoz U."/>
            <person name="Brodie E.L."/>
            <person name="Williams K.H."/>
            <person name="Hubbard S.S."/>
            <person name="Banfield J.F."/>
        </authorList>
    </citation>
    <scope>NUCLEOTIDE SEQUENCE [LARGE SCALE GENOMIC DNA]</scope>
</reference>
<keyword evidence="3 7" id="KW-0489">Methyltransferase</keyword>
<dbReference type="UniPathway" id="UPA00989"/>
<feature type="binding site" evidence="7">
    <location>
        <position position="126"/>
    </location>
    <ligand>
        <name>S-adenosyl-L-methionine</name>
        <dbReference type="ChEBI" id="CHEBI:59789"/>
    </ligand>
</feature>
<dbReference type="PROSITE" id="PS51625">
    <property type="entry name" value="SAM_MT_TRMB"/>
    <property type="match status" value="1"/>
</dbReference>
<dbReference type="EC" id="2.1.1.33" evidence="7"/>
<name>A0A1F5SME1_9BACT</name>
<dbReference type="InterPro" id="IPR029063">
    <property type="entry name" value="SAM-dependent_MTases_sf"/>
</dbReference>
<protein>
    <recommendedName>
        <fullName evidence="7">tRNA (guanine-N(7)-)-methyltransferase</fullName>
        <ecNumber evidence="7">2.1.1.33</ecNumber>
    </recommendedName>
    <alternativeName>
        <fullName evidence="7">tRNA (guanine(46)-N(7))-methyltransferase</fullName>
    </alternativeName>
    <alternativeName>
        <fullName evidence="7">tRNA(m7G46)-methyltransferase</fullName>
    </alternativeName>
</protein>
<organism evidence="8 9">
    <name type="scientific">Candidatus Falkowbacteria bacterium RIFOXYA2_FULL_47_9</name>
    <dbReference type="NCBI Taxonomy" id="1797995"/>
    <lineage>
        <taxon>Bacteria</taxon>
        <taxon>Candidatus Falkowiibacteriota</taxon>
    </lineage>
</organism>
<dbReference type="Pfam" id="PF02390">
    <property type="entry name" value="Methyltransf_4"/>
    <property type="match status" value="1"/>
</dbReference>
<dbReference type="NCBIfam" id="NF001080">
    <property type="entry name" value="PRK00121.2-2"/>
    <property type="match status" value="1"/>
</dbReference>
<comment type="similarity">
    <text evidence="7">Belongs to the class I-like SAM-binding methyltransferase superfamily. TrmB family.</text>
</comment>
<dbReference type="EMBL" id="MFGC01000022">
    <property type="protein sequence ID" value="OGF27862.1"/>
    <property type="molecule type" value="Genomic_DNA"/>
</dbReference>
<feature type="binding site" evidence="7">
    <location>
        <position position="130"/>
    </location>
    <ligand>
        <name>substrate</name>
    </ligand>
</feature>
<dbReference type="InterPro" id="IPR055361">
    <property type="entry name" value="tRNA_methyltr_TrmB_bact"/>
</dbReference>
<dbReference type="STRING" id="1797995.A2242_01175"/>
<dbReference type="GO" id="GO:0008176">
    <property type="term" value="F:tRNA (guanine(46)-N7)-methyltransferase activity"/>
    <property type="evidence" value="ECO:0007669"/>
    <property type="project" value="UniProtKB-UniRule"/>
</dbReference>
<dbReference type="CDD" id="cd02440">
    <property type="entry name" value="AdoMet_MTases"/>
    <property type="match status" value="1"/>
</dbReference>
<comment type="function">
    <text evidence="2 7">Catalyzes the formation of N(7)-methylguanine at position 46 (m7G46) in tRNA.</text>
</comment>
<evidence type="ECO:0000256" key="5">
    <source>
        <dbReference type="ARBA" id="ARBA00022691"/>
    </source>
</evidence>
<comment type="pathway">
    <text evidence="7">tRNA modification; N(7)-methylguanine-tRNA biosynthesis.</text>
</comment>
<evidence type="ECO:0000256" key="4">
    <source>
        <dbReference type="ARBA" id="ARBA00022679"/>
    </source>
</evidence>
<dbReference type="GO" id="GO:0043527">
    <property type="term" value="C:tRNA methyltransferase complex"/>
    <property type="evidence" value="ECO:0007669"/>
    <property type="project" value="TreeGrafter"/>
</dbReference>
<feature type="binding site" evidence="7">
    <location>
        <position position="67"/>
    </location>
    <ligand>
        <name>S-adenosyl-L-methionine</name>
        <dbReference type="ChEBI" id="CHEBI:59789"/>
    </ligand>
</feature>
<evidence type="ECO:0000256" key="3">
    <source>
        <dbReference type="ARBA" id="ARBA00022603"/>
    </source>
</evidence>
<feature type="binding site" evidence="7">
    <location>
        <position position="42"/>
    </location>
    <ligand>
        <name>S-adenosyl-L-methionine</name>
        <dbReference type="ChEBI" id="CHEBI:59789"/>
    </ligand>
</feature>
<keyword evidence="4 7" id="KW-0808">Transferase</keyword>
<comment type="catalytic activity">
    <reaction evidence="1 7">
        <text>guanosine(46) in tRNA + S-adenosyl-L-methionine = N(7)-methylguanosine(46) in tRNA + S-adenosyl-L-homocysteine</text>
        <dbReference type="Rhea" id="RHEA:42708"/>
        <dbReference type="Rhea" id="RHEA-COMP:10188"/>
        <dbReference type="Rhea" id="RHEA-COMP:10189"/>
        <dbReference type="ChEBI" id="CHEBI:57856"/>
        <dbReference type="ChEBI" id="CHEBI:59789"/>
        <dbReference type="ChEBI" id="CHEBI:74269"/>
        <dbReference type="ChEBI" id="CHEBI:74480"/>
        <dbReference type="EC" id="2.1.1.33"/>
    </reaction>
</comment>
<evidence type="ECO:0000256" key="6">
    <source>
        <dbReference type="ARBA" id="ARBA00022694"/>
    </source>
</evidence>
<dbReference type="SUPFAM" id="SSF53335">
    <property type="entry name" value="S-adenosyl-L-methionine-dependent methyltransferases"/>
    <property type="match status" value="1"/>
</dbReference>